<reference evidence="5 6" key="1">
    <citation type="submission" date="2021-05" db="EMBL/GenBank/DDBJ databases">
        <title>Mycobacterium acidophilum sp. nov., an extremely acid-tolerant member of the genus Mycobacterium.</title>
        <authorList>
            <person name="Xia J."/>
        </authorList>
    </citation>
    <scope>NUCLEOTIDE SEQUENCE [LARGE SCALE GENOMIC DNA]</scope>
    <source>
        <strain evidence="5 6">M1</strain>
    </source>
</reference>
<dbReference type="InterPro" id="IPR036129">
    <property type="entry name" value="Glycerate_kinase_sf"/>
</dbReference>
<evidence type="ECO:0000313" key="5">
    <source>
        <dbReference type="EMBL" id="MBS9532946.1"/>
    </source>
</evidence>
<dbReference type="PIRSF" id="PIRSF006078">
    <property type="entry name" value="GlxK"/>
    <property type="match status" value="1"/>
</dbReference>
<protein>
    <submittedName>
        <fullName evidence="5">Glycerate kinase</fullName>
    </submittedName>
</protein>
<dbReference type="InterPro" id="IPR018193">
    <property type="entry name" value="Glyc_kinase_flavodox-like_fold"/>
</dbReference>
<keyword evidence="2 4" id="KW-0808">Transferase</keyword>
<name>A0ABS5RF95_9MYCO</name>
<dbReference type="Proteomes" id="UP001519535">
    <property type="component" value="Unassembled WGS sequence"/>
</dbReference>
<keyword evidence="3 4" id="KW-0418">Kinase</keyword>
<comment type="caution">
    <text evidence="5">The sequence shown here is derived from an EMBL/GenBank/DDBJ whole genome shotgun (WGS) entry which is preliminary data.</text>
</comment>
<proteinExistence type="inferred from homology"/>
<comment type="similarity">
    <text evidence="1 4">Belongs to the glycerate kinase type-1 family.</text>
</comment>
<dbReference type="SUPFAM" id="SSF110738">
    <property type="entry name" value="Glycerate kinase I"/>
    <property type="match status" value="1"/>
</dbReference>
<dbReference type="InterPro" id="IPR004381">
    <property type="entry name" value="Glycerate_kinase"/>
</dbReference>
<dbReference type="Gene3D" id="3.40.50.10350">
    <property type="entry name" value="Glycerate kinase, domain 1"/>
    <property type="match status" value="2"/>
</dbReference>
<keyword evidence="6" id="KW-1185">Reference proteome</keyword>
<dbReference type="Gene3D" id="3.90.1510.10">
    <property type="entry name" value="Glycerate kinase, domain 2"/>
    <property type="match status" value="2"/>
</dbReference>
<organism evidence="5 6">
    <name type="scientific">Mycolicibacter acidiphilus</name>
    <dbReference type="NCBI Taxonomy" id="2835306"/>
    <lineage>
        <taxon>Bacteria</taxon>
        <taxon>Bacillati</taxon>
        <taxon>Actinomycetota</taxon>
        <taxon>Actinomycetes</taxon>
        <taxon>Mycobacteriales</taxon>
        <taxon>Mycobacteriaceae</taxon>
        <taxon>Mycolicibacter</taxon>
    </lineage>
</organism>
<gene>
    <name evidence="5" type="ORF">KIH27_05000</name>
</gene>
<dbReference type="InterPro" id="IPR018197">
    <property type="entry name" value="Glycerate_kinase_RE-like"/>
</dbReference>
<dbReference type="PANTHER" id="PTHR21599:SF0">
    <property type="entry name" value="GLYCERATE KINASE"/>
    <property type="match status" value="1"/>
</dbReference>
<dbReference type="GO" id="GO:0016301">
    <property type="term" value="F:kinase activity"/>
    <property type="evidence" value="ECO:0007669"/>
    <property type="project" value="UniProtKB-KW"/>
</dbReference>
<sequence>MGGVGASADPRATVLRVLIAPDCYGESLTAVQAAGAIATGWHRSRPRDRLTIAPQSDGGPGFVAVLAARLGEVRRLGVCGPLGEPADAEWVFDADSKTAYLECAQACGLALLGEPPSPRTALAANSGGVGQLIDAALRAGAERIVVGLGGSACTDGGRAMTDQLGGLAAGRARLAGIELIAACDVEYPLLGPWGTARVFGPQKGADAATVAVLESRLAAWATELDAVAGRAVSAAAGAGAAGGIGAALLALGGTAESGAEIVARHTGLAADLGAADLLVTGEGRFDEQSLHGKVVGSLADAARARQLPVLVLAGQICLDEPALRAAGVFAARAIADHAGSVRFALVDAANQLIGLTSATAAQIGRPPPETEQKPQ</sequence>
<dbReference type="Pfam" id="PF02595">
    <property type="entry name" value="Gly_kinase"/>
    <property type="match status" value="2"/>
</dbReference>
<evidence type="ECO:0000256" key="4">
    <source>
        <dbReference type="PIRNR" id="PIRNR006078"/>
    </source>
</evidence>
<accession>A0ABS5RF95</accession>
<evidence type="ECO:0000256" key="3">
    <source>
        <dbReference type="ARBA" id="ARBA00022777"/>
    </source>
</evidence>
<evidence type="ECO:0000313" key="6">
    <source>
        <dbReference type="Proteomes" id="UP001519535"/>
    </source>
</evidence>
<dbReference type="PANTHER" id="PTHR21599">
    <property type="entry name" value="GLYCERATE KINASE"/>
    <property type="match status" value="1"/>
</dbReference>
<evidence type="ECO:0000256" key="2">
    <source>
        <dbReference type="ARBA" id="ARBA00022679"/>
    </source>
</evidence>
<evidence type="ECO:0000256" key="1">
    <source>
        <dbReference type="ARBA" id="ARBA00006284"/>
    </source>
</evidence>
<dbReference type="RefSeq" id="WP_214091837.1">
    <property type="nucleotide sequence ID" value="NZ_JAHCLR010000006.1"/>
</dbReference>
<dbReference type="EMBL" id="JAHCLR010000006">
    <property type="protein sequence ID" value="MBS9532946.1"/>
    <property type="molecule type" value="Genomic_DNA"/>
</dbReference>